<proteinExistence type="predicted"/>
<evidence type="ECO:0000256" key="1">
    <source>
        <dbReference type="SAM" id="Phobius"/>
    </source>
</evidence>
<evidence type="ECO:0000313" key="3">
    <source>
        <dbReference type="Proteomes" id="UP001054945"/>
    </source>
</evidence>
<dbReference type="EMBL" id="BPLR01014592">
    <property type="protein sequence ID" value="GIY69815.1"/>
    <property type="molecule type" value="Genomic_DNA"/>
</dbReference>
<organism evidence="2 3">
    <name type="scientific">Caerostris extrusa</name>
    <name type="common">Bark spider</name>
    <name type="synonym">Caerostris bankana</name>
    <dbReference type="NCBI Taxonomy" id="172846"/>
    <lineage>
        <taxon>Eukaryota</taxon>
        <taxon>Metazoa</taxon>
        <taxon>Ecdysozoa</taxon>
        <taxon>Arthropoda</taxon>
        <taxon>Chelicerata</taxon>
        <taxon>Arachnida</taxon>
        <taxon>Araneae</taxon>
        <taxon>Araneomorphae</taxon>
        <taxon>Entelegynae</taxon>
        <taxon>Araneoidea</taxon>
        <taxon>Araneidae</taxon>
        <taxon>Caerostris</taxon>
    </lineage>
</organism>
<dbReference type="AlphaFoldDB" id="A0AAV4VIM3"/>
<keyword evidence="3" id="KW-1185">Reference proteome</keyword>
<accession>A0AAV4VIM3</accession>
<evidence type="ECO:0000313" key="2">
    <source>
        <dbReference type="EMBL" id="GIY69815.1"/>
    </source>
</evidence>
<name>A0AAV4VIM3_CAEEX</name>
<comment type="caution">
    <text evidence="2">The sequence shown here is derived from an EMBL/GenBank/DDBJ whole genome shotgun (WGS) entry which is preliminary data.</text>
</comment>
<reference evidence="2 3" key="1">
    <citation type="submission" date="2021-06" db="EMBL/GenBank/DDBJ databases">
        <title>Caerostris extrusa draft genome.</title>
        <authorList>
            <person name="Kono N."/>
            <person name="Arakawa K."/>
        </authorList>
    </citation>
    <scope>NUCLEOTIDE SEQUENCE [LARGE SCALE GENOMIC DNA]</scope>
</reference>
<keyword evidence="1" id="KW-0812">Transmembrane</keyword>
<protein>
    <submittedName>
        <fullName evidence="2">Uncharacterized protein</fullName>
    </submittedName>
</protein>
<sequence>MNSNTEYGAKNRSFLFFKARNNVLAIFFRNLLFILIAFHHFTYQGTNDKSLNIPQTQRTRIPMCTYTTDFSLCRNESNEMEETLRKYFAMRKLFPGDKKRRRKIPLRRS</sequence>
<keyword evidence="1" id="KW-1133">Transmembrane helix</keyword>
<gene>
    <name evidence="2" type="ORF">CEXT_709621</name>
</gene>
<dbReference type="Proteomes" id="UP001054945">
    <property type="component" value="Unassembled WGS sequence"/>
</dbReference>
<keyword evidence="1" id="KW-0472">Membrane</keyword>
<feature type="transmembrane region" description="Helical" evidence="1">
    <location>
        <begin position="21"/>
        <end position="41"/>
    </location>
</feature>